<proteinExistence type="predicted"/>
<dbReference type="InterPro" id="IPR058964">
    <property type="entry name" value="Cap2_linker"/>
</dbReference>
<accession>A0ABW5FK88</accession>
<gene>
    <name evidence="3" type="ORF">ACFSXZ_03600</name>
</gene>
<protein>
    <submittedName>
        <fullName evidence="3">ThiF family adenylyltransferase</fullName>
    </submittedName>
</protein>
<keyword evidence="4" id="KW-1185">Reference proteome</keyword>
<reference evidence="4" key="1">
    <citation type="journal article" date="2019" name="Int. J. Syst. Evol. Microbiol.">
        <title>The Global Catalogue of Microorganisms (GCM) 10K type strain sequencing project: providing services to taxonomists for standard genome sequencing and annotation.</title>
        <authorList>
            <consortium name="The Broad Institute Genomics Platform"/>
            <consortium name="The Broad Institute Genome Sequencing Center for Infectious Disease"/>
            <person name="Wu L."/>
            <person name="Ma J."/>
        </authorList>
    </citation>
    <scope>NUCLEOTIDE SEQUENCE [LARGE SCALE GENOMIC DNA]</scope>
    <source>
        <strain evidence="4">CGMCC 4.7645</strain>
    </source>
</reference>
<dbReference type="InterPro" id="IPR035985">
    <property type="entry name" value="Ubiquitin-activating_enz"/>
</dbReference>
<feature type="domain" description="THIF-type NAD/FAD binding fold" evidence="1">
    <location>
        <begin position="345"/>
        <end position="445"/>
    </location>
</feature>
<dbReference type="InterPro" id="IPR032865">
    <property type="entry name" value="Prok-E2_A"/>
</dbReference>
<dbReference type="RefSeq" id="WP_378261176.1">
    <property type="nucleotide sequence ID" value="NZ_JBHUKR010000004.1"/>
</dbReference>
<dbReference type="Pfam" id="PF26398">
    <property type="entry name" value="Cap2_linker"/>
    <property type="match status" value="1"/>
</dbReference>
<dbReference type="Gene3D" id="3.40.50.720">
    <property type="entry name" value="NAD(P)-binding Rossmann-like Domain"/>
    <property type="match status" value="1"/>
</dbReference>
<name>A0ABW5FK88_9PSEU</name>
<dbReference type="Pfam" id="PF14457">
    <property type="entry name" value="Prok-E2_A"/>
    <property type="match status" value="1"/>
</dbReference>
<evidence type="ECO:0000259" key="2">
    <source>
        <dbReference type="Pfam" id="PF26398"/>
    </source>
</evidence>
<sequence length="582" mass="63308">MTRRPKPQLSVWQHAAIRELRALATALPNDLRLRGRSSLSDRGYLRAPIRLTLTDVERRPGGLPLGDYEDFVLWISPLQFSPPLIEVEHNRFVGFPHVLHGRSLCVYLDPAREWNPRDGMGSALDRLYNWLADAAANRFDPNTSLFHAVGGVPYGSDGLPTVVVRDHTAVMGAQPGYLTHRTNHRLDLHFTRTDTEQIQVPVIKLLMPLPLGIGHTFTEVLTRLDDPLDDRWQNIFPKHPPQSPAFLTALAASASRRADGSTQMFILTVPHPTGGPPHLLAGRLPADAADQLRRHVHNRLSPPIDVSPALFDPRTPVEWCPVSDERDSVTTRRDATRPVNAFRGKTVHLWGCGGLGSWIAEFVARAGAQRLVLCDPGSVTGGLLVRQNFAELDIGNSKATALRNRILALRDDIEVDAHIGATPDDLATSLPSADVIIDATISHAIGQFLDGLTPLENRPCYAQVATDVKTGTLGILTISPSGEPAGANEIDRRVGQKVLQDGSLEPFHTFWTDIPGDDELVPTRGCSIPTFHGSAADMAAIAATLTSLLGTHLAATESVPGTHLIALPHSPASPSYTFIQSD</sequence>
<evidence type="ECO:0000313" key="4">
    <source>
        <dbReference type="Proteomes" id="UP001597417"/>
    </source>
</evidence>
<dbReference type="PANTHER" id="PTHR43267">
    <property type="entry name" value="TRNA THREONYLCARBAMOYLADENOSINE DEHYDRATASE"/>
    <property type="match status" value="1"/>
</dbReference>
<dbReference type="CDD" id="cd01483">
    <property type="entry name" value="E1_enzyme_family"/>
    <property type="match status" value="1"/>
</dbReference>
<dbReference type="Pfam" id="PF00899">
    <property type="entry name" value="ThiF"/>
    <property type="match status" value="1"/>
</dbReference>
<dbReference type="GO" id="GO:0016779">
    <property type="term" value="F:nucleotidyltransferase activity"/>
    <property type="evidence" value="ECO:0007669"/>
    <property type="project" value="UniProtKB-KW"/>
</dbReference>
<evidence type="ECO:0000259" key="1">
    <source>
        <dbReference type="Pfam" id="PF00899"/>
    </source>
</evidence>
<dbReference type="PANTHER" id="PTHR43267:SF1">
    <property type="entry name" value="TRNA THREONYLCARBAMOYLADENOSINE DEHYDRATASE"/>
    <property type="match status" value="1"/>
</dbReference>
<feature type="domain" description="Cap2 central linker" evidence="2">
    <location>
        <begin position="198"/>
        <end position="325"/>
    </location>
</feature>
<organism evidence="3 4">
    <name type="scientific">Amycolatopsis pigmentata</name>
    <dbReference type="NCBI Taxonomy" id="450801"/>
    <lineage>
        <taxon>Bacteria</taxon>
        <taxon>Bacillati</taxon>
        <taxon>Actinomycetota</taxon>
        <taxon>Actinomycetes</taxon>
        <taxon>Pseudonocardiales</taxon>
        <taxon>Pseudonocardiaceae</taxon>
        <taxon>Amycolatopsis</taxon>
    </lineage>
</organism>
<comment type="caution">
    <text evidence="3">The sequence shown here is derived from an EMBL/GenBank/DDBJ whole genome shotgun (WGS) entry which is preliminary data.</text>
</comment>
<evidence type="ECO:0000313" key="3">
    <source>
        <dbReference type="EMBL" id="MFD2415408.1"/>
    </source>
</evidence>
<dbReference type="InterPro" id="IPR000594">
    <property type="entry name" value="ThiF_NAD_FAD-bd"/>
</dbReference>
<keyword evidence="3" id="KW-0808">Transferase</keyword>
<dbReference type="InterPro" id="IPR045886">
    <property type="entry name" value="ThiF/MoeB/HesA"/>
</dbReference>
<dbReference type="EMBL" id="JBHUKR010000004">
    <property type="protein sequence ID" value="MFD2415408.1"/>
    <property type="molecule type" value="Genomic_DNA"/>
</dbReference>
<dbReference type="SUPFAM" id="SSF69572">
    <property type="entry name" value="Activating enzymes of the ubiquitin-like proteins"/>
    <property type="match status" value="1"/>
</dbReference>
<keyword evidence="3" id="KW-0548">Nucleotidyltransferase</keyword>
<dbReference type="Proteomes" id="UP001597417">
    <property type="component" value="Unassembled WGS sequence"/>
</dbReference>